<organism evidence="6 7">
    <name type="scientific">Thiorhodococcus mannitoliphagus</name>
    <dbReference type="NCBI Taxonomy" id="329406"/>
    <lineage>
        <taxon>Bacteria</taxon>
        <taxon>Pseudomonadati</taxon>
        <taxon>Pseudomonadota</taxon>
        <taxon>Gammaproteobacteria</taxon>
        <taxon>Chromatiales</taxon>
        <taxon>Chromatiaceae</taxon>
        <taxon>Thiorhodococcus</taxon>
    </lineage>
</organism>
<feature type="binding site" evidence="4">
    <location>
        <begin position="285"/>
        <end position="292"/>
    </location>
    <ligand>
        <name>ATP</name>
        <dbReference type="ChEBI" id="CHEBI:30616"/>
    </ligand>
</feature>
<dbReference type="InterPro" id="IPR002543">
    <property type="entry name" value="FtsK_dom"/>
</dbReference>
<sequence length="505" mass="55787">MADIYTGGDDEETIRLVLEKGLAVRNVPKWSVLRLALARSLHIATPPSDSLDRIEDRKNGSEYHLEQVTGRGLGSGADHEPRQDYDAAIRALLSVYHDTDLFADTNAYKRLLQRHIRRGLREFRTGWRVGHDFHDFLYQELFSQHQGSLAQEFSLTEELERGLTEIGVRGEIQKTLHGPRLTRFQLHLPDVNDLDRLKRGLEKLSFSLGLQEQGIFTAPTRESKVIGLDVPRPRDTWESIPGSRLAEWIASYDAKGGLPVWPGVDVLGEPVMLDLARAPHLLVGGTTGSGKSVCLHALLVSLLRGPSRDRLLLCLIDPKRVEFEAYKGLRGLYGGEVFSDSESTLCTLQALVDEMDERITRLAELGARDLAEAHAKGVEDLPYIAVFVEELADLLMQSRASEEPLVRLAQKARATGIHLVLATQRPDAATFSGLLRSNIPARIALTVQKASESKIILDRTGAERLTGMGDMLVATGQAEPVRVHGVRVMADDIAAAVTVFNEGAQ</sequence>
<keyword evidence="7" id="KW-1185">Reference proteome</keyword>
<dbReference type="Pfam" id="PF01580">
    <property type="entry name" value="FtsK_SpoIIIE"/>
    <property type="match status" value="1"/>
</dbReference>
<protein>
    <submittedName>
        <fullName evidence="6">DUF1832 domain-containing protein</fullName>
    </submittedName>
</protein>
<evidence type="ECO:0000313" key="7">
    <source>
        <dbReference type="Proteomes" id="UP000471640"/>
    </source>
</evidence>
<evidence type="ECO:0000256" key="4">
    <source>
        <dbReference type="PROSITE-ProRule" id="PRU00289"/>
    </source>
</evidence>
<comment type="caution">
    <text evidence="6">The sequence shown here is derived from an EMBL/GenBank/DDBJ whole genome shotgun (WGS) entry which is preliminary data.</text>
</comment>
<evidence type="ECO:0000256" key="1">
    <source>
        <dbReference type="ARBA" id="ARBA00022741"/>
    </source>
</evidence>
<feature type="domain" description="FtsK" evidence="5">
    <location>
        <begin position="268"/>
        <end position="454"/>
    </location>
</feature>
<dbReference type="GO" id="GO:0005524">
    <property type="term" value="F:ATP binding"/>
    <property type="evidence" value="ECO:0007669"/>
    <property type="project" value="UniProtKB-UniRule"/>
</dbReference>
<evidence type="ECO:0000259" key="5">
    <source>
        <dbReference type="PROSITE" id="PS50901"/>
    </source>
</evidence>
<reference evidence="6 7" key="2">
    <citation type="submission" date="2020-02" db="EMBL/GenBank/DDBJ databases">
        <title>Genome sequences of Thiorhodococcus mannitoliphagus and Thiorhodococcus minor, purple sulfur photosynthetic bacteria in the gammaproteobacterial family, Chromatiaceae.</title>
        <authorList>
            <person name="Aviles F.A."/>
            <person name="Meyer T.E."/>
            <person name="Kyndt J.A."/>
        </authorList>
    </citation>
    <scope>NUCLEOTIDE SEQUENCE [LARGE SCALE GENOMIC DNA]</scope>
    <source>
        <strain evidence="6 7">DSM 18266</strain>
    </source>
</reference>
<keyword evidence="2 4" id="KW-0067">ATP-binding</keyword>
<dbReference type="PANTHER" id="PTHR22683">
    <property type="entry name" value="SPORULATION PROTEIN RELATED"/>
    <property type="match status" value="1"/>
</dbReference>
<dbReference type="GO" id="GO:0003677">
    <property type="term" value="F:DNA binding"/>
    <property type="evidence" value="ECO:0007669"/>
    <property type="project" value="InterPro"/>
</dbReference>
<dbReference type="Gene3D" id="3.40.50.300">
    <property type="entry name" value="P-loop containing nucleotide triphosphate hydrolases"/>
    <property type="match status" value="1"/>
</dbReference>
<dbReference type="AlphaFoldDB" id="A0A6P1DWD6"/>
<dbReference type="Gene3D" id="3.30.980.40">
    <property type="match status" value="1"/>
</dbReference>
<dbReference type="RefSeq" id="WP_164655724.1">
    <property type="nucleotide sequence ID" value="NZ_JAAIJR010000113.1"/>
</dbReference>
<name>A0A6P1DWD6_9GAMM</name>
<dbReference type="SUPFAM" id="SSF52540">
    <property type="entry name" value="P-loop containing nucleoside triphosphate hydrolases"/>
    <property type="match status" value="1"/>
</dbReference>
<gene>
    <name evidence="6" type="ORF">G3480_20345</name>
</gene>
<dbReference type="Proteomes" id="UP000471640">
    <property type="component" value="Unassembled WGS sequence"/>
</dbReference>
<proteinExistence type="predicted"/>
<reference evidence="7" key="1">
    <citation type="journal article" date="2020" name="Microbiol. Resour. Announc.">
        <title>Draft Genome Sequences of Thiorhodococcus mannitoliphagus and Thiorhodococcus minor, Purple Sulfur Photosynthetic Bacteria in the Gammaproteobacterial Family Chromatiaceae.</title>
        <authorList>
            <person name="Aviles F.A."/>
            <person name="Meyer T.E."/>
            <person name="Kyndt J.A."/>
        </authorList>
    </citation>
    <scope>NUCLEOTIDE SEQUENCE [LARGE SCALE GENOMIC DNA]</scope>
    <source>
        <strain evidence="7">DSM 18266</strain>
    </source>
</reference>
<comment type="function">
    <text evidence="3">Essential cell division protein that coordinates cell division and chromosome segregation. The N-terminus is involved in assembly of the cell-division machinery. The C-terminus functions as a DNA motor that moves dsDNA in an ATP-dependent manner towards the dif recombination site, which is located within the replication terminus region. Translocation stops specifically at Xer-dif sites, where FtsK interacts with the Xer recombinase, allowing activation of chromosome unlinking by recombination. FtsK orienting polar sequences (KOPS) guide the direction of DNA translocation. FtsK can remove proteins from DNA as it translocates, but translocation stops specifically at XerCD-dif site, thereby preventing removal of XerC and XerD from dif.</text>
</comment>
<dbReference type="InterPro" id="IPR050206">
    <property type="entry name" value="FtsK/SpoIIIE/SftA"/>
</dbReference>
<evidence type="ECO:0000256" key="3">
    <source>
        <dbReference type="ARBA" id="ARBA00024784"/>
    </source>
</evidence>
<dbReference type="InterPro" id="IPR003593">
    <property type="entry name" value="AAA+_ATPase"/>
</dbReference>
<evidence type="ECO:0000256" key="2">
    <source>
        <dbReference type="ARBA" id="ARBA00022840"/>
    </source>
</evidence>
<dbReference type="InterPro" id="IPR027417">
    <property type="entry name" value="P-loop_NTPase"/>
</dbReference>
<dbReference type="CDD" id="cd01127">
    <property type="entry name" value="TrwB_TraG_TraD_VirD4"/>
    <property type="match status" value="1"/>
</dbReference>
<dbReference type="EMBL" id="JAAIJR010000113">
    <property type="protein sequence ID" value="NEX22627.1"/>
    <property type="molecule type" value="Genomic_DNA"/>
</dbReference>
<accession>A0A6P1DWD6</accession>
<keyword evidence="1 4" id="KW-0547">Nucleotide-binding</keyword>
<dbReference type="PANTHER" id="PTHR22683:SF41">
    <property type="entry name" value="DNA TRANSLOCASE FTSK"/>
    <property type="match status" value="1"/>
</dbReference>
<evidence type="ECO:0000313" key="6">
    <source>
        <dbReference type="EMBL" id="NEX22627.1"/>
    </source>
</evidence>
<dbReference type="PROSITE" id="PS50901">
    <property type="entry name" value="FTSK"/>
    <property type="match status" value="1"/>
</dbReference>
<dbReference type="SMART" id="SM00382">
    <property type="entry name" value="AAA"/>
    <property type="match status" value="1"/>
</dbReference>